<keyword evidence="2" id="KW-0812">Transmembrane</keyword>
<keyword evidence="3" id="KW-0645">Protease</keyword>
<dbReference type="Pfam" id="PF13367">
    <property type="entry name" value="PrsW-protease"/>
    <property type="match status" value="1"/>
</dbReference>
<dbReference type="Proteomes" id="UP001596407">
    <property type="component" value="Unassembled WGS sequence"/>
</dbReference>
<dbReference type="PANTHER" id="PTHR36844:SF1">
    <property type="entry name" value="PROTEASE PRSW"/>
    <property type="match status" value="1"/>
</dbReference>
<feature type="transmembrane region" description="Helical" evidence="2">
    <location>
        <begin position="214"/>
        <end position="236"/>
    </location>
</feature>
<dbReference type="RefSeq" id="WP_276280645.1">
    <property type="nucleotide sequence ID" value="NZ_CP119809.1"/>
</dbReference>
<feature type="transmembrane region" description="Helical" evidence="2">
    <location>
        <begin position="71"/>
        <end position="92"/>
    </location>
</feature>
<evidence type="ECO:0000313" key="4">
    <source>
        <dbReference type="Proteomes" id="UP001596407"/>
    </source>
</evidence>
<reference evidence="3 4" key="1">
    <citation type="journal article" date="2019" name="Int. J. Syst. Evol. Microbiol.">
        <title>The Global Catalogue of Microorganisms (GCM) 10K type strain sequencing project: providing services to taxonomists for standard genome sequencing and annotation.</title>
        <authorList>
            <consortium name="The Broad Institute Genomics Platform"/>
            <consortium name="The Broad Institute Genome Sequencing Center for Infectious Disease"/>
            <person name="Wu L."/>
            <person name="Ma J."/>
        </authorList>
    </citation>
    <scope>NUCLEOTIDE SEQUENCE [LARGE SCALE GENOMIC DNA]</scope>
    <source>
        <strain evidence="3 4">DT72</strain>
    </source>
</reference>
<feature type="transmembrane region" description="Helical" evidence="2">
    <location>
        <begin position="168"/>
        <end position="194"/>
    </location>
</feature>
<dbReference type="EMBL" id="JBHSZH010000005">
    <property type="protein sequence ID" value="MFC7081441.1"/>
    <property type="molecule type" value="Genomic_DNA"/>
</dbReference>
<organism evidence="3 4">
    <name type="scientific">Halorussus caseinilyticus</name>
    <dbReference type="NCBI Taxonomy" id="3034025"/>
    <lineage>
        <taxon>Archaea</taxon>
        <taxon>Methanobacteriati</taxon>
        <taxon>Methanobacteriota</taxon>
        <taxon>Stenosarchaea group</taxon>
        <taxon>Halobacteria</taxon>
        <taxon>Halobacteriales</taxon>
        <taxon>Haladaptataceae</taxon>
        <taxon>Halorussus</taxon>
    </lineage>
</organism>
<feature type="transmembrane region" description="Helical" evidence="2">
    <location>
        <begin position="276"/>
        <end position="303"/>
    </location>
</feature>
<keyword evidence="2" id="KW-0472">Membrane</keyword>
<sequence length="377" mass="40375">MERDPIEEGATDSADLYDIATWESRSWLDKLSGGVYRSLRRLGHVIVVLLALVILVAQFALTGLAAISDPIIGAFVLMSVVPAFGLAAYIWYADVTTSEPLSLLVATFLLGVLFAGFAAIINTLAGAITLVPVVGMVLFFYLVVAPVEEVVKWLAIRLYAFRSDRFDAVIDGAVYGAMAGLGFATIENAIYITQSIADVGTIGSQQIASAGQTAAVRLLAGPGHVIYSAFAGYYLGLAKFNRENAGPIVVKGLLIAAFIHGTYNSLVTYLNPLLDALGLAVAPGVAFLGFVVVYDGVFGYLLYRKLSHYRNAYRQVDMGTSVSFADESVGRDRADFEESTDGAGDYETSEGYSESRRAADASEGRRTESQYPEGDSE</sequence>
<feature type="transmembrane region" description="Helical" evidence="2">
    <location>
        <begin position="45"/>
        <end position="65"/>
    </location>
</feature>
<feature type="transmembrane region" description="Helical" evidence="2">
    <location>
        <begin position="248"/>
        <end position="270"/>
    </location>
</feature>
<name>A0ABD5WRX8_9EURY</name>
<evidence type="ECO:0000256" key="1">
    <source>
        <dbReference type="SAM" id="MobiDB-lite"/>
    </source>
</evidence>
<proteinExistence type="predicted"/>
<dbReference type="AlphaFoldDB" id="A0ABD5WRX8"/>
<feature type="region of interest" description="Disordered" evidence="1">
    <location>
        <begin position="332"/>
        <end position="377"/>
    </location>
</feature>
<keyword evidence="4" id="KW-1185">Reference proteome</keyword>
<keyword evidence="3" id="KW-0378">Hydrolase</keyword>
<dbReference type="PANTHER" id="PTHR36844">
    <property type="entry name" value="PROTEASE PRSW"/>
    <property type="match status" value="1"/>
</dbReference>
<evidence type="ECO:0000256" key="2">
    <source>
        <dbReference type="SAM" id="Phobius"/>
    </source>
</evidence>
<comment type="caution">
    <text evidence="3">The sequence shown here is derived from an EMBL/GenBank/DDBJ whole genome shotgun (WGS) entry which is preliminary data.</text>
</comment>
<dbReference type="GO" id="GO:0008237">
    <property type="term" value="F:metallopeptidase activity"/>
    <property type="evidence" value="ECO:0007669"/>
    <property type="project" value="UniProtKB-KW"/>
</dbReference>
<protein>
    <submittedName>
        <fullName evidence="3">PrsW family intramembrane metalloprotease</fullName>
    </submittedName>
</protein>
<accession>A0ABD5WRX8</accession>
<feature type="transmembrane region" description="Helical" evidence="2">
    <location>
        <begin position="101"/>
        <end position="121"/>
    </location>
</feature>
<dbReference type="InterPro" id="IPR026898">
    <property type="entry name" value="PrsW"/>
</dbReference>
<dbReference type="GeneID" id="79301810"/>
<feature type="transmembrane region" description="Helical" evidence="2">
    <location>
        <begin position="127"/>
        <end position="147"/>
    </location>
</feature>
<keyword evidence="2" id="KW-1133">Transmembrane helix</keyword>
<evidence type="ECO:0000313" key="3">
    <source>
        <dbReference type="EMBL" id="MFC7081441.1"/>
    </source>
</evidence>
<keyword evidence="3" id="KW-0482">Metalloprotease</keyword>
<gene>
    <name evidence="3" type="ORF">ACFQJ6_16290</name>
</gene>
<feature type="compositionally biased region" description="Basic and acidic residues" evidence="1">
    <location>
        <begin position="353"/>
        <end position="368"/>
    </location>
</feature>